<dbReference type="InterPro" id="IPR018077">
    <property type="entry name" value="Glyco_hydro_fam25_subgr"/>
</dbReference>
<dbReference type="GO" id="GO:0016998">
    <property type="term" value="P:cell wall macromolecule catabolic process"/>
    <property type="evidence" value="ECO:0007669"/>
    <property type="project" value="InterPro"/>
</dbReference>
<evidence type="ECO:0000256" key="3">
    <source>
        <dbReference type="ARBA" id="ARBA00023295"/>
    </source>
</evidence>
<evidence type="ECO:0000313" key="5">
    <source>
        <dbReference type="EMBL" id="EHY88577.1"/>
    </source>
</evidence>
<gene>
    <name evidence="5" type="ORF">SacazDRAFT_01653</name>
</gene>
<proteinExistence type="inferred from homology"/>
<evidence type="ECO:0000256" key="2">
    <source>
        <dbReference type="ARBA" id="ARBA00022801"/>
    </source>
</evidence>
<accession>H8GA50</accession>
<dbReference type="EC" id="3.2.1.17" evidence="4"/>
<dbReference type="SMART" id="SM00641">
    <property type="entry name" value="Glyco_25"/>
    <property type="match status" value="1"/>
</dbReference>
<name>H8GA50_9PSEU</name>
<dbReference type="EMBL" id="CM001466">
    <property type="protein sequence ID" value="EHY88577.1"/>
    <property type="molecule type" value="Genomic_DNA"/>
</dbReference>
<dbReference type="AlphaFoldDB" id="H8GA50"/>
<dbReference type="InterPro" id="IPR008270">
    <property type="entry name" value="Glyco_hydro_25_AS"/>
</dbReference>
<dbReference type="GO" id="GO:0009253">
    <property type="term" value="P:peptidoglycan catabolic process"/>
    <property type="evidence" value="ECO:0007669"/>
    <property type="project" value="InterPro"/>
</dbReference>
<keyword evidence="2 4" id="KW-0378">Hydrolase</keyword>
<keyword evidence="6" id="KW-1185">Reference proteome</keyword>
<dbReference type="PROSITE" id="PS51904">
    <property type="entry name" value="GLYCOSYL_HYDROL_F25_2"/>
    <property type="match status" value="1"/>
</dbReference>
<dbReference type="SUPFAM" id="SSF51445">
    <property type="entry name" value="(Trans)glycosidases"/>
    <property type="match status" value="1"/>
</dbReference>
<reference evidence="5 6" key="1">
    <citation type="journal article" date="2012" name="Stand. Genomic Sci.">
        <title>Genome sequence of the soil bacterium Saccharomonospora azurea type strain (NA-128(T)).</title>
        <authorList>
            <person name="Klenk H.P."/>
            <person name="Held B."/>
            <person name="Lucas S."/>
            <person name="Lapidus A."/>
            <person name="Copeland A."/>
            <person name="Hammon N."/>
            <person name="Pitluck S."/>
            <person name="Goodwin L.A."/>
            <person name="Han C."/>
            <person name="Tapia R."/>
            <person name="Brambilla E.M."/>
            <person name="Potter G."/>
            <person name="Land M."/>
            <person name="Ivanova N."/>
            <person name="Rohde M."/>
            <person name="Goker M."/>
            <person name="Detter J.C."/>
            <person name="Kyrpides N.C."/>
            <person name="Woyke T."/>
        </authorList>
    </citation>
    <scope>NUCLEOTIDE SEQUENCE [LARGE SCALE GENOMIC DNA]</scope>
    <source>
        <strain evidence="5 6">NA-128</strain>
    </source>
</reference>
<comment type="similarity">
    <text evidence="1 4">Belongs to the glycosyl hydrolase 25 family.</text>
</comment>
<dbReference type="PANTHER" id="PTHR34135:SF2">
    <property type="entry name" value="LYSOZYME"/>
    <property type="match status" value="1"/>
</dbReference>
<dbReference type="Proteomes" id="UP000004705">
    <property type="component" value="Chromosome"/>
</dbReference>
<dbReference type="Pfam" id="PF01183">
    <property type="entry name" value="Glyco_hydro_25"/>
    <property type="match status" value="1"/>
</dbReference>
<dbReference type="PANTHER" id="PTHR34135">
    <property type="entry name" value="LYSOZYME"/>
    <property type="match status" value="1"/>
</dbReference>
<dbReference type="InterPro" id="IPR002053">
    <property type="entry name" value="Glyco_hydro_25"/>
</dbReference>
<comment type="catalytic activity">
    <reaction evidence="4">
        <text>Hydrolysis of (1-&gt;4)-beta-linkages between N-acetylmuramic acid and N-acetyl-D-glucosamine residues in a peptidoglycan and between N-acetyl-D-glucosamine residues in chitodextrins.</text>
        <dbReference type="EC" id="3.2.1.17"/>
    </reaction>
</comment>
<evidence type="ECO:0000256" key="1">
    <source>
        <dbReference type="ARBA" id="ARBA00010646"/>
    </source>
</evidence>
<dbReference type="CDD" id="cd00599">
    <property type="entry name" value="GH25_muramidase"/>
    <property type="match status" value="1"/>
</dbReference>
<dbReference type="GO" id="GO:0016052">
    <property type="term" value="P:carbohydrate catabolic process"/>
    <property type="evidence" value="ECO:0007669"/>
    <property type="project" value="TreeGrafter"/>
</dbReference>
<dbReference type="InterPro" id="IPR017853">
    <property type="entry name" value="GH"/>
</dbReference>
<organism evidence="5 6">
    <name type="scientific">Saccharomonospora azurea NA-128</name>
    <dbReference type="NCBI Taxonomy" id="882081"/>
    <lineage>
        <taxon>Bacteria</taxon>
        <taxon>Bacillati</taxon>
        <taxon>Actinomycetota</taxon>
        <taxon>Actinomycetes</taxon>
        <taxon>Pseudonocardiales</taxon>
        <taxon>Pseudonocardiaceae</taxon>
        <taxon>Saccharomonospora</taxon>
    </lineage>
</organism>
<protein>
    <recommendedName>
        <fullName evidence="4">Lysozyme</fullName>
        <ecNumber evidence="4">3.2.1.17</ecNumber>
    </recommendedName>
</protein>
<dbReference type="Gene3D" id="3.20.20.80">
    <property type="entry name" value="Glycosidases"/>
    <property type="match status" value="1"/>
</dbReference>
<keyword evidence="3 4" id="KW-0326">Glycosidase</keyword>
<evidence type="ECO:0000313" key="6">
    <source>
        <dbReference type="Proteomes" id="UP000004705"/>
    </source>
</evidence>
<dbReference type="PROSITE" id="PS00953">
    <property type="entry name" value="GLYCOSYL_HYDROL_F25_1"/>
    <property type="match status" value="1"/>
</dbReference>
<evidence type="ECO:0000256" key="4">
    <source>
        <dbReference type="RuleBase" id="RU361176"/>
    </source>
</evidence>
<dbReference type="GO" id="GO:0003796">
    <property type="term" value="F:lysozyme activity"/>
    <property type="evidence" value="ECO:0007669"/>
    <property type="project" value="UniProtKB-EC"/>
</dbReference>
<dbReference type="HOGENOM" id="CLU_847015_0_0_11"/>
<sequence length="345" mass="37931">MCGAARASSEKVGSEPMPIFGIDISHHQGSFDVERAAREGIDFFIFKATEGNGFTDSRFAENVAKARKTGKPYAAYHYQRSGISAASQVAHVRKVVPTTVPVIPDVEANSGNVSLTRDIVKRLRAAGYSVPLLYMPRWYWQQIGSPSLSGLPPLWSSRYPDNVVGDIKDEYADVPAHYWNGYGGLRVAVLQFTSSARVAGRSPIDGNAYRGTLAQLRALFNGTGGGPSRPQQEDTMPLRLNMGTHAQSFQIPEGAEKLAINCPHGELKVKALFFVGNKYPDGKGEDGMPKFDFRGNPAPDGGKTIHRLRPWRVEIPKGATSGAVYYEYPKPDSRYEYYGSLDFIY</sequence>